<comment type="subcellular location">
    <subcellularLocation>
        <location evidence="1">Cytoplasm</location>
    </subcellularLocation>
</comment>
<dbReference type="GO" id="GO:0005737">
    <property type="term" value="C:cytoplasm"/>
    <property type="evidence" value="ECO:0007669"/>
    <property type="project" value="UniProtKB-SubCell"/>
</dbReference>
<evidence type="ECO:0000256" key="2">
    <source>
        <dbReference type="ARBA" id="ARBA00022490"/>
    </source>
</evidence>
<feature type="region of interest" description="Disordered" evidence="4">
    <location>
        <begin position="82"/>
        <end position="101"/>
    </location>
</feature>
<accession>A0A645BIB3</accession>
<keyword evidence="3" id="KW-0597">Phosphoprotein</keyword>
<evidence type="ECO:0000256" key="3">
    <source>
        <dbReference type="ARBA" id="ARBA00022553"/>
    </source>
</evidence>
<dbReference type="GO" id="GO:0016829">
    <property type="term" value="F:lyase activity"/>
    <property type="evidence" value="ECO:0007669"/>
    <property type="project" value="UniProtKB-KW"/>
</dbReference>
<name>A0A645BIB3_9ZZZZ</name>
<dbReference type="InterPro" id="IPR006495">
    <property type="entry name" value="CitD"/>
</dbReference>
<organism evidence="5">
    <name type="scientific">bioreactor metagenome</name>
    <dbReference type="NCBI Taxonomy" id="1076179"/>
    <lineage>
        <taxon>unclassified sequences</taxon>
        <taxon>metagenomes</taxon>
        <taxon>ecological metagenomes</taxon>
    </lineage>
</organism>
<protein>
    <submittedName>
        <fullName evidence="5">Citrate lyase acyl carrier protein</fullName>
    </submittedName>
</protein>
<evidence type="ECO:0000256" key="1">
    <source>
        <dbReference type="ARBA" id="ARBA00004496"/>
    </source>
</evidence>
<evidence type="ECO:0000256" key="4">
    <source>
        <dbReference type="SAM" id="MobiDB-lite"/>
    </source>
</evidence>
<proteinExistence type="predicted"/>
<dbReference type="NCBIfam" id="TIGR01608">
    <property type="entry name" value="citD"/>
    <property type="match status" value="1"/>
</dbReference>
<keyword evidence="2" id="KW-0963">Cytoplasm</keyword>
<sequence length="122" mass="13186">MTLLHTAAAGTLESSDCYVTVSPDETFKLKYSGANSEIFAKRTERLVKSVLDENNIACANVTIEDRGAIEITIKARLETALERASTPEHPDPSAQGADADAECGSAVLASWWKSVTREEGKR</sequence>
<dbReference type="NCBIfam" id="NF009726">
    <property type="entry name" value="PRK13253.1"/>
    <property type="match status" value="1"/>
</dbReference>
<evidence type="ECO:0000313" key="5">
    <source>
        <dbReference type="EMBL" id="MPM65012.1"/>
    </source>
</evidence>
<keyword evidence="5" id="KW-0456">Lyase</keyword>
<gene>
    <name evidence="5" type="primary">citD_15</name>
    <name evidence="5" type="ORF">SDC9_111904</name>
</gene>
<dbReference type="Pfam" id="PF06857">
    <property type="entry name" value="ACP"/>
    <property type="match status" value="1"/>
</dbReference>
<dbReference type="AlphaFoldDB" id="A0A645BIB3"/>
<feature type="compositionally biased region" description="Basic and acidic residues" evidence="4">
    <location>
        <begin position="82"/>
        <end position="91"/>
    </location>
</feature>
<dbReference type="EMBL" id="VSSQ01020279">
    <property type="protein sequence ID" value="MPM65012.1"/>
    <property type="molecule type" value="Genomic_DNA"/>
</dbReference>
<comment type="caution">
    <text evidence="5">The sequence shown here is derived from an EMBL/GenBank/DDBJ whole genome shotgun (WGS) entry which is preliminary data.</text>
</comment>
<dbReference type="InterPro" id="IPR023439">
    <property type="entry name" value="Mal_deCO2ase/Cit_lyase_ACP"/>
</dbReference>
<reference evidence="5" key="1">
    <citation type="submission" date="2019-08" db="EMBL/GenBank/DDBJ databases">
        <authorList>
            <person name="Kucharzyk K."/>
            <person name="Murdoch R.W."/>
            <person name="Higgins S."/>
            <person name="Loffler F."/>
        </authorList>
    </citation>
    <scope>NUCLEOTIDE SEQUENCE</scope>
</reference>